<feature type="region of interest" description="Disordered" evidence="1">
    <location>
        <begin position="146"/>
        <end position="172"/>
    </location>
</feature>
<evidence type="ECO:0000256" key="2">
    <source>
        <dbReference type="SAM" id="SignalP"/>
    </source>
</evidence>
<evidence type="ECO:0008006" key="5">
    <source>
        <dbReference type="Google" id="ProtNLM"/>
    </source>
</evidence>
<dbReference type="PANTHER" id="PTHR42791:SF1">
    <property type="entry name" value="N-ACETYLTRANSFERASE DOMAIN-CONTAINING PROTEIN"/>
    <property type="match status" value="1"/>
</dbReference>
<dbReference type="STRING" id="569365.A0A0D2CWI5"/>
<dbReference type="InterPro" id="IPR016181">
    <property type="entry name" value="Acyl_CoA_acyltransferase"/>
</dbReference>
<name>A0A0D2CWI5_9EURO</name>
<protein>
    <recommendedName>
        <fullName evidence="5">N-acetyltransferase domain-containing protein</fullName>
    </recommendedName>
</protein>
<sequence length="282" mass="31223">MIFVLIAATTTILLTWSPLLLPVTTTAAMYPPSPPLGSLRLANISDLPRIAVVATAGFYYSPVFGWERPCHRNFPQDTYRSYQSMFAEAIRDPEYIALVAEDKYEVDESERTQAIIEPGDDYTVPEPGSKVIVGVATWKLEPGSAHKGQYMDTDDDKSPNKPIFDGGQGRDKSPYHAKLLDDKCEAAEEKYFEGHQLVDMLVVHPASWRRGHGTALLNWGMELGSLDLVKQGVIAADMGEKLYLSKGYKKLDNVIVTDENDAEKGVKVGILEFVPSKSTPEL</sequence>
<feature type="chain" id="PRO_5002240124" description="N-acetyltransferase domain-containing protein" evidence="2">
    <location>
        <begin position="29"/>
        <end position="282"/>
    </location>
</feature>
<dbReference type="OrthoDB" id="4738875at2759"/>
<proteinExistence type="predicted"/>
<dbReference type="CDD" id="cd04301">
    <property type="entry name" value="NAT_SF"/>
    <property type="match status" value="1"/>
</dbReference>
<dbReference type="SUPFAM" id="SSF55729">
    <property type="entry name" value="Acyl-CoA N-acyltransferases (Nat)"/>
    <property type="match status" value="1"/>
</dbReference>
<dbReference type="RefSeq" id="XP_016248200.1">
    <property type="nucleotide sequence ID" value="XM_016394781.1"/>
</dbReference>
<dbReference type="PANTHER" id="PTHR42791">
    <property type="entry name" value="GNAT FAMILY ACETYLTRANSFERASE"/>
    <property type="match status" value="1"/>
</dbReference>
<dbReference type="GeneID" id="27346870"/>
<dbReference type="Proteomes" id="UP000054466">
    <property type="component" value="Unassembled WGS sequence"/>
</dbReference>
<accession>A0A0D2CWI5</accession>
<keyword evidence="2" id="KW-0732">Signal</keyword>
<evidence type="ECO:0000313" key="3">
    <source>
        <dbReference type="EMBL" id="KIW27984.1"/>
    </source>
</evidence>
<evidence type="ECO:0000313" key="4">
    <source>
        <dbReference type="Proteomes" id="UP000054466"/>
    </source>
</evidence>
<dbReference type="HOGENOM" id="CLU_072853_0_0_1"/>
<evidence type="ECO:0000256" key="1">
    <source>
        <dbReference type="SAM" id="MobiDB-lite"/>
    </source>
</evidence>
<organism evidence="3 4">
    <name type="scientific">Cladophialophora immunda</name>
    <dbReference type="NCBI Taxonomy" id="569365"/>
    <lineage>
        <taxon>Eukaryota</taxon>
        <taxon>Fungi</taxon>
        <taxon>Dikarya</taxon>
        <taxon>Ascomycota</taxon>
        <taxon>Pezizomycotina</taxon>
        <taxon>Eurotiomycetes</taxon>
        <taxon>Chaetothyriomycetidae</taxon>
        <taxon>Chaetothyriales</taxon>
        <taxon>Herpotrichiellaceae</taxon>
        <taxon>Cladophialophora</taxon>
    </lineage>
</organism>
<gene>
    <name evidence="3" type="ORF">PV07_07676</name>
</gene>
<dbReference type="VEuPathDB" id="FungiDB:PV07_07676"/>
<reference evidence="3 4" key="1">
    <citation type="submission" date="2015-01" db="EMBL/GenBank/DDBJ databases">
        <title>The Genome Sequence of Cladophialophora immunda CBS83496.</title>
        <authorList>
            <consortium name="The Broad Institute Genomics Platform"/>
            <person name="Cuomo C."/>
            <person name="de Hoog S."/>
            <person name="Gorbushina A."/>
            <person name="Stielow B."/>
            <person name="Teixiera M."/>
            <person name="Abouelleil A."/>
            <person name="Chapman S.B."/>
            <person name="Priest M."/>
            <person name="Young S.K."/>
            <person name="Wortman J."/>
            <person name="Nusbaum C."/>
            <person name="Birren B."/>
        </authorList>
    </citation>
    <scope>NUCLEOTIDE SEQUENCE [LARGE SCALE GENOMIC DNA]</scope>
    <source>
        <strain evidence="3 4">CBS 83496</strain>
    </source>
</reference>
<dbReference type="EMBL" id="KN847043">
    <property type="protein sequence ID" value="KIW27984.1"/>
    <property type="molecule type" value="Genomic_DNA"/>
</dbReference>
<feature type="signal peptide" evidence="2">
    <location>
        <begin position="1"/>
        <end position="28"/>
    </location>
</feature>
<keyword evidence="4" id="KW-1185">Reference proteome</keyword>
<dbReference type="AlphaFoldDB" id="A0A0D2CWI5"/>
<dbReference type="Gene3D" id="3.40.630.30">
    <property type="match status" value="1"/>
</dbReference>
<dbReference type="InterPro" id="IPR052523">
    <property type="entry name" value="Trichothecene_AcTrans"/>
</dbReference>